<dbReference type="SMART" id="SM01103">
    <property type="entry name" value="CRS1_YhbY"/>
    <property type="match status" value="1"/>
</dbReference>
<keyword evidence="5" id="KW-1185">Reference proteome</keyword>
<evidence type="ECO:0000313" key="4">
    <source>
        <dbReference type="EMBL" id="SKA69513.1"/>
    </source>
</evidence>
<dbReference type="AlphaFoldDB" id="A0A1T4VWY7"/>
<name>A0A1T4VWY7_9GAMM</name>
<dbReference type="OrthoDB" id="9797519at2"/>
<dbReference type="EMBL" id="FUYB01000002">
    <property type="protein sequence ID" value="SKA69513.1"/>
    <property type="molecule type" value="Genomic_DNA"/>
</dbReference>
<dbReference type="InterPro" id="IPR051925">
    <property type="entry name" value="RNA-binding_domain"/>
</dbReference>
<dbReference type="PROSITE" id="PS51295">
    <property type="entry name" value="CRM"/>
    <property type="match status" value="1"/>
</dbReference>
<feature type="domain" description="CRM" evidence="3">
    <location>
        <begin position="1"/>
        <end position="98"/>
    </location>
</feature>
<dbReference type="InterPro" id="IPR001890">
    <property type="entry name" value="RNA-binding_CRM"/>
</dbReference>
<organism evidence="4 5">
    <name type="scientific">Thiothrix eikelboomii</name>
    <dbReference type="NCBI Taxonomy" id="92487"/>
    <lineage>
        <taxon>Bacteria</taxon>
        <taxon>Pseudomonadati</taxon>
        <taxon>Pseudomonadota</taxon>
        <taxon>Gammaproteobacteria</taxon>
        <taxon>Thiotrichales</taxon>
        <taxon>Thiotrichaceae</taxon>
        <taxon>Thiothrix</taxon>
    </lineage>
</organism>
<dbReference type="Proteomes" id="UP000190460">
    <property type="component" value="Unassembled WGS sequence"/>
</dbReference>
<reference evidence="4 5" key="1">
    <citation type="submission" date="2017-02" db="EMBL/GenBank/DDBJ databases">
        <authorList>
            <person name="Peterson S.W."/>
        </authorList>
    </citation>
    <scope>NUCLEOTIDE SEQUENCE [LARGE SCALE GENOMIC DNA]</scope>
    <source>
        <strain evidence="4 5">ATCC 49788</strain>
    </source>
</reference>
<dbReference type="InterPro" id="IPR035920">
    <property type="entry name" value="YhbY-like_sf"/>
</dbReference>
<dbReference type="STRING" id="92487.SAMN02745130_00488"/>
<evidence type="ECO:0000256" key="2">
    <source>
        <dbReference type="PROSITE-ProRule" id="PRU00626"/>
    </source>
</evidence>
<dbReference type="PANTHER" id="PTHR40065:SF3">
    <property type="entry name" value="RNA-BINDING PROTEIN YHBY"/>
    <property type="match status" value="1"/>
</dbReference>
<dbReference type="PANTHER" id="PTHR40065">
    <property type="entry name" value="RNA-BINDING PROTEIN YHBY"/>
    <property type="match status" value="1"/>
</dbReference>
<keyword evidence="1 2" id="KW-0694">RNA-binding</keyword>
<dbReference type="GO" id="GO:0003723">
    <property type="term" value="F:RNA binding"/>
    <property type="evidence" value="ECO:0007669"/>
    <property type="project" value="UniProtKB-UniRule"/>
</dbReference>
<evidence type="ECO:0000256" key="1">
    <source>
        <dbReference type="ARBA" id="ARBA00022884"/>
    </source>
</evidence>
<dbReference type="SUPFAM" id="SSF75471">
    <property type="entry name" value="YhbY-like"/>
    <property type="match status" value="1"/>
</dbReference>
<dbReference type="Gene3D" id="3.30.110.60">
    <property type="entry name" value="YhbY-like"/>
    <property type="match status" value="1"/>
</dbReference>
<gene>
    <name evidence="4" type="ORF">SAMN02745130_00488</name>
</gene>
<sequence length="100" mass="11244">MELTDAQKKRLKGLAHALHPIILIGQHGLKDSILVELDNALAYHQLVKIKISVGDRDLRNQTLEQILEHANQAMLIQQIGNTAVLYQRNPDRPYLLSATS</sequence>
<evidence type="ECO:0000259" key="3">
    <source>
        <dbReference type="PROSITE" id="PS51295"/>
    </source>
</evidence>
<protein>
    <submittedName>
        <fullName evidence="4">RNA-binding protein</fullName>
    </submittedName>
</protein>
<dbReference type="Pfam" id="PF01985">
    <property type="entry name" value="CRS1_YhbY"/>
    <property type="match status" value="1"/>
</dbReference>
<evidence type="ECO:0000313" key="5">
    <source>
        <dbReference type="Proteomes" id="UP000190460"/>
    </source>
</evidence>
<accession>A0A1T4VWY7</accession>
<proteinExistence type="predicted"/>
<dbReference type="RefSeq" id="WP_078920991.1">
    <property type="nucleotide sequence ID" value="NZ_FUYB01000002.1"/>
</dbReference>